<evidence type="ECO:0000259" key="1">
    <source>
        <dbReference type="Pfam" id="PF02558"/>
    </source>
</evidence>
<evidence type="ECO:0000313" key="4">
    <source>
        <dbReference type="Proteomes" id="UP000284706"/>
    </source>
</evidence>
<dbReference type="Pfam" id="PF02558">
    <property type="entry name" value="ApbA"/>
    <property type="match status" value="2"/>
</dbReference>
<dbReference type="InterPro" id="IPR013332">
    <property type="entry name" value="KPR_N"/>
</dbReference>
<feature type="domain" description="Ketopantoate reductase N-terminal" evidence="1">
    <location>
        <begin position="369"/>
        <end position="536"/>
    </location>
</feature>
<dbReference type="InParanoid" id="A0A409Y0G8"/>
<dbReference type="EMBL" id="NHYE01001371">
    <property type="protein sequence ID" value="PPQ96443.1"/>
    <property type="molecule type" value="Genomic_DNA"/>
</dbReference>
<dbReference type="Gene3D" id="1.10.1040.10">
    <property type="entry name" value="N-(1-d-carboxylethyl)-l-norvaline Dehydrogenase, domain 2"/>
    <property type="match status" value="2"/>
</dbReference>
<proteinExistence type="predicted"/>
<dbReference type="GO" id="GO:0005737">
    <property type="term" value="C:cytoplasm"/>
    <property type="evidence" value="ECO:0007669"/>
    <property type="project" value="TreeGrafter"/>
</dbReference>
<gene>
    <name evidence="3" type="ORF">CVT26_005084</name>
</gene>
<comment type="caution">
    <text evidence="3">The sequence shown here is derived from an EMBL/GenBank/DDBJ whole genome shotgun (WGS) entry which is preliminary data.</text>
</comment>
<dbReference type="InterPro" id="IPR008927">
    <property type="entry name" value="6-PGluconate_DH-like_C_sf"/>
</dbReference>
<sequence>MSGPVKDVLLVGFGAVGAIYSLILKRSGLARVTAVARSNYEIVKNEGMHFRSQKYGNIDGWRPDRLCSSVSDAADRSYDYVVVTTKAIPEVVKTSQILAPLLSADYNAKFPPSTYVLLQNGLNVEVDLYQALKVLDKCQPRIISTALWIGTNLHTPNVVEHNDFDRVILGIYRQGDRTTTVNSQEESSLLQDFGDVLQAGGSTIIISPEIQRVKFSKNFWNVAFSASATLTGYTLPAIFRAPPNDSSITYEPFVYPGTAELISSYTIPAIRGILEELVTLGRALGWPDTPDGLPSSLVESTIENTRKRHDRPESTHIPSMLLDARKGQPIEVEVILGEVIRMAKEHNVKVPRVETLYALLSMPREIKEVLLVGFGAVGAVYSLILKKGGLARVTAVARSNYDAVNAEGVHFQSKKYGDITGWRPDRLCRSVADAADKPYDYVVVTSKAIPEVVTTAQILSPLITKDYADRFRQPTYILLQNGLGVERELYHALKALPNSAAVEPKIITCGLWIYTNLLAPNVVEHGDFDRAAIGVYRHEDTTTVSNSAEELALLKDCAEIFEAGGGLINIVPEIQRIKFKKNIWNVAFSGVTTLTGYTLPAFFRPPPNDPGILYEPYVFPATADLIKTYTVPLISAILEELILLGVENLFCPKLFFSLSYSVMAARGLGYPDTEDELPSSLPSFILETVSQSHAKPDNNHVPSMLLDAQMGRPIEVEVIFGEVVRLAKERGVAIPVGFMNDFHLPC</sequence>
<accession>A0A409Y0G8</accession>
<evidence type="ECO:0008006" key="5">
    <source>
        <dbReference type="Google" id="ProtNLM"/>
    </source>
</evidence>
<dbReference type="STRING" id="231916.A0A409Y0G8"/>
<keyword evidence="4" id="KW-1185">Reference proteome</keyword>
<evidence type="ECO:0000313" key="3">
    <source>
        <dbReference type="EMBL" id="PPQ96443.1"/>
    </source>
</evidence>
<feature type="domain" description="Ketopantoate reductase C-terminal" evidence="2">
    <location>
        <begin position="685"/>
        <end position="736"/>
    </location>
</feature>
<dbReference type="OrthoDB" id="3609at2759"/>
<organism evidence="3 4">
    <name type="scientific">Gymnopilus dilepis</name>
    <dbReference type="NCBI Taxonomy" id="231916"/>
    <lineage>
        <taxon>Eukaryota</taxon>
        <taxon>Fungi</taxon>
        <taxon>Dikarya</taxon>
        <taxon>Basidiomycota</taxon>
        <taxon>Agaricomycotina</taxon>
        <taxon>Agaricomycetes</taxon>
        <taxon>Agaricomycetidae</taxon>
        <taxon>Agaricales</taxon>
        <taxon>Agaricineae</taxon>
        <taxon>Hymenogastraceae</taxon>
        <taxon>Gymnopilus</taxon>
    </lineage>
</organism>
<dbReference type="InterPro" id="IPR013328">
    <property type="entry name" value="6PGD_dom2"/>
</dbReference>
<dbReference type="Proteomes" id="UP000284706">
    <property type="component" value="Unassembled WGS sequence"/>
</dbReference>
<dbReference type="Gene3D" id="3.40.50.720">
    <property type="entry name" value="NAD(P)-binding Rossmann-like Domain"/>
    <property type="match status" value="2"/>
</dbReference>
<protein>
    <recommendedName>
        <fullName evidence="5">Ketopantoate reductase N-terminal domain-containing protein</fullName>
    </recommendedName>
</protein>
<dbReference type="InterPro" id="IPR051402">
    <property type="entry name" value="KPR-Related"/>
</dbReference>
<reference evidence="3 4" key="1">
    <citation type="journal article" date="2018" name="Evol. Lett.">
        <title>Horizontal gene cluster transfer increased hallucinogenic mushroom diversity.</title>
        <authorList>
            <person name="Reynolds H.T."/>
            <person name="Vijayakumar V."/>
            <person name="Gluck-Thaler E."/>
            <person name="Korotkin H.B."/>
            <person name="Matheny P.B."/>
            <person name="Slot J.C."/>
        </authorList>
    </citation>
    <scope>NUCLEOTIDE SEQUENCE [LARGE SCALE GENOMIC DNA]</scope>
    <source>
        <strain evidence="3 4">SRW20</strain>
    </source>
</reference>
<dbReference type="PANTHER" id="PTHR21708">
    <property type="entry name" value="PROBABLE 2-DEHYDROPANTOATE 2-REDUCTASE"/>
    <property type="match status" value="1"/>
</dbReference>
<dbReference type="PANTHER" id="PTHR21708:SF43">
    <property type="entry name" value="KETOPANTOATE REDUCTASE C-TERMINAL DOMAIN-CONTAINING PROTEIN"/>
    <property type="match status" value="1"/>
</dbReference>
<name>A0A409Y0G8_9AGAR</name>
<dbReference type="SUPFAM" id="SSF48179">
    <property type="entry name" value="6-phosphogluconate dehydrogenase C-terminal domain-like"/>
    <property type="match status" value="2"/>
</dbReference>
<feature type="domain" description="Ketopantoate reductase C-terminal" evidence="2">
    <location>
        <begin position="264"/>
        <end position="361"/>
    </location>
</feature>
<dbReference type="Pfam" id="PF08546">
    <property type="entry name" value="ApbA_C"/>
    <property type="match status" value="2"/>
</dbReference>
<feature type="domain" description="Ketopantoate reductase N-terminal" evidence="1">
    <location>
        <begin position="8"/>
        <end position="172"/>
    </location>
</feature>
<dbReference type="InterPro" id="IPR013752">
    <property type="entry name" value="KPA_reductase"/>
</dbReference>
<dbReference type="AlphaFoldDB" id="A0A409Y0G8"/>
<evidence type="ECO:0000259" key="2">
    <source>
        <dbReference type="Pfam" id="PF08546"/>
    </source>
</evidence>